<proteinExistence type="predicted"/>
<accession>A0A7C1AWA2</accession>
<dbReference type="PANTHER" id="PTHR47837:SF1">
    <property type="entry name" value="GTP PYROPHOSPHOKINASE YJBM"/>
    <property type="match status" value="1"/>
</dbReference>
<gene>
    <name evidence="2" type="ORF">ENG14_02780</name>
</gene>
<dbReference type="AlphaFoldDB" id="A0A7C1AWA2"/>
<dbReference type="InterPro" id="IPR043519">
    <property type="entry name" value="NT_sf"/>
</dbReference>
<dbReference type="SMART" id="SM00954">
    <property type="entry name" value="RelA_SpoT"/>
    <property type="match status" value="1"/>
</dbReference>
<evidence type="ECO:0000313" key="2">
    <source>
        <dbReference type="EMBL" id="HDL89811.1"/>
    </source>
</evidence>
<feature type="domain" description="RelA/SpoT" evidence="1">
    <location>
        <begin position="56"/>
        <end position="188"/>
    </location>
</feature>
<dbReference type="CDD" id="cd05399">
    <property type="entry name" value="NT_Rel-Spo_like"/>
    <property type="match status" value="1"/>
</dbReference>
<dbReference type="PANTHER" id="PTHR47837">
    <property type="entry name" value="GTP PYROPHOSPHOKINASE YJBM"/>
    <property type="match status" value="1"/>
</dbReference>
<organism evidence="2">
    <name type="scientific">Thermodesulforhabdus norvegica</name>
    <dbReference type="NCBI Taxonomy" id="39841"/>
    <lineage>
        <taxon>Bacteria</taxon>
        <taxon>Pseudomonadati</taxon>
        <taxon>Thermodesulfobacteriota</taxon>
        <taxon>Syntrophobacteria</taxon>
        <taxon>Syntrophobacterales</taxon>
        <taxon>Thermodesulforhabdaceae</taxon>
        <taxon>Thermodesulforhabdus</taxon>
    </lineage>
</organism>
<dbReference type="InterPro" id="IPR052366">
    <property type="entry name" value="GTP_Pyrophosphokinase"/>
</dbReference>
<protein>
    <submittedName>
        <fullName evidence="2">GTP pyrophosphokinase</fullName>
    </submittedName>
</protein>
<dbReference type="Pfam" id="PF04607">
    <property type="entry name" value="RelA_SpoT"/>
    <property type="match status" value="1"/>
</dbReference>
<dbReference type="SUPFAM" id="SSF81301">
    <property type="entry name" value="Nucleotidyltransferase"/>
    <property type="match status" value="1"/>
</dbReference>
<comment type="caution">
    <text evidence="2">The sequence shown here is derived from an EMBL/GenBank/DDBJ whole genome shotgun (WGS) entry which is preliminary data.</text>
</comment>
<name>A0A7C1AWA2_9BACT</name>
<evidence type="ECO:0000259" key="1">
    <source>
        <dbReference type="SMART" id="SM00954"/>
    </source>
</evidence>
<reference evidence="2" key="1">
    <citation type="journal article" date="2020" name="mSystems">
        <title>Genome- and Community-Level Interaction Insights into Carbon Utilization and Element Cycling Functions of Hydrothermarchaeota in Hydrothermal Sediment.</title>
        <authorList>
            <person name="Zhou Z."/>
            <person name="Liu Y."/>
            <person name="Xu W."/>
            <person name="Pan J."/>
            <person name="Luo Z.H."/>
            <person name="Li M."/>
        </authorList>
    </citation>
    <scope>NUCLEOTIDE SEQUENCE [LARGE SCALE GENOMIC DNA]</scope>
    <source>
        <strain evidence="2">HyVt-19</strain>
    </source>
</reference>
<dbReference type="EMBL" id="DQZW01000131">
    <property type="protein sequence ID" value="HDL89811.1"/>
    <property type="molecule type" value="Genomic_DNA"/>
</dbReference>
<dbReference type="GO" id="GO:0015969">
    <property type="term" value="P:guanosine tetraphosphate metabolic process"/>
    <property type="evidence" value="ECO:0007669"/>
    <property type="project" value="InterPro"/>
</dbReference>
<sequence>MAMTPEELSQRVVRFYHRYGEELESIRQLLHIQLDKLALACTLENRLPRKAIKVVSRTKELKNVLLKLEKNGWPEFYLPSEIIHDLIGARIICWFQDDCYGMLHLLQDSKRLTLLADSIEDYNKNPKASGYRAIHALSDVTYDQIIQKGNKHQIVIGKMTCEIQIRTLFQDAWGELTHQMHYKIREQKRSKYNKLVSSLADRLYKEDKAAVAIRKLLQKEKEKMQLSGLKDR</sequence>
<dbReference type="Proteomes" id="UP000886355">
    <property type="component" value="Unassembled WGS sequence"/>
</dbReference>
<dbReference type="Gene3D" id="3.30.460.10">
    <property type="entry name" value="Beta Polymerase, domain 2"/>
    <property type="match status" value="1"/>
</dbReference>
<dbReference type="InterPro" id="IPR007685">
    <property type="entry name" value="RelA_SpoT"/>
</dbReference>